<feature type="region of interest" description="Disordered" evidence="1">
    <location>
        <begin position="98"/>
        <end position="124"/>
    </location>
</feature>
<dbReference type="Proteomes" id="UP000887566">
    <property type="component" value="Unplaced"/>
</dbReference>
<dbReference type="WBParaSite" id="PSAMB.scaffold26size110003.g661.t1">
    <property type="protein sequence ID" value="PSAMB.scaffold26size110003.g661.t1"/>
    <property type="gene ID" value="PSAMB.scaffold26size110003.g661"/>
</dbReference>
<dbReference type="SUPFAM" id="SSF54236">
    <property type="entry name" value="Ubiquitin-like"/>
    <property type="match status" value="1"/>
</dbReference>
<evidence type="ECO:0000256" key="1">
    <source>
        <dbReference type="SAM" id="MobiDB-lite"/>
    </source>
</evidence>
<keyword evidence="3" id="KW-1185">Reference proteome</keyword>
<dbReference type="GO" id="GO:0030891">
    <property type="term" value="C:VCB complex"/>
    <property type="evidence" value="ECO:0007669"/>
    <property type="project" value="InterPro"/>
</dbReference>
<dbReference type="PANTHER" id="PTHR13248:SF4">
    <property type="entry name" value="ELONGIN B"/>
    <property type="match status" value="1"/>
</dbReference>
<dbReference type="GO" id="GO:0006368">
    <property type="term" value="P:transcription elongation by RNA polymerase II"/>
    <property type="evidence" value="ECO:0007669"/>
    <property type="project" value="InterPro"/>
</dbReference>
<evidence type="ECO:0000259" key="2">
    <source>
        <dbReference type="PROSITE" id="PS50053"/>
    </source>
</evidence>
<proteinExistence type="predicted"/>
<dbReference type="InterPro" id="IPR000626">
    <property type="entry name" value="Ubiquitin-like_dom"/>
</dbReference>
<organism evidence="3 4">
    <name type="scientific">Plectus sambesii</name>
    <dbReference type="NCBI Taxonomy" id="2011161"/>
    <lineage>
        <taxon>Eukaryota</taxon>
        <taxon>Metazoa</taxon>
        <taxon>Ecdysozoa</taxon>
        <taxon>Nematoda</taxon>
        <taxon>Chromadorea</taxon>
        <taxon>Plectida</taxon>
        <taxon>Plectina</taxon>
        <taxon>Plectoidea</taxon>
        <taxon>Plectidae</taxon>
        <taxon>Plectus</taxon>
    </lineage>
</organism>
<dbReference type="Gene3D" id="3.10.20.90">
    <property type="entry name" value="Phosphatidylinositol 3-kinase Catalytic Subunit, Chain A, domain 1"/>
    <property type="match status" value="1"/>
</dbReference>
<dbReference type="InterPro" id="IPR029071">
    <property type="entry name" value="Ubiquitin-like_domsf"/>
</dbReference>
<reference evidence="4" key="1">
    <citation type="submission" date="2022-11" db="UniProtKB">
        <authorList>
            <consortium name="WormBaseParasite"/>
        </authorList>
    </citation>
    <scope>IDENTIFICATION</scope>
</reference>
<dbReference type="InterPro" id="IPR039049">
    <property type="entry name" value="ELOB"/>
</dbReference>
<sequence length="124" mass="13458">MDLFFEIQRKKTHIFCDAKDSSTVLELKKVIEGILKIPTGEQTLKKQADDQAKTWETLDDAKSLSDCGFSTLNAKAQHPAVVALCLVKDGQAEDVMIDPLSTPPPLPDVMRAQEGGQGSDSGTN</sequence>
<feature type="compositionally biased region" description="Gly residues" evidence="1">
    <location>
        <begin position="115"/>
        <end position="124"/>
    </location>
</feature>
<evidence type="ECO:0000313" key="4">
    <source>
        <dbReference type="WBParaSite" id="PSAMB.scaffold26size110003.g661.t1"/>
    </source>
</evidence>
<dbReference type="PROSITE" id="PS50053">
    <property type="entry name" value="UBIQUITIN_2"/>
    <property type="match status" value="1"/>
</dbReference>
<feature type="domain" description="Ubiquitin-like" evidence="2">
    <location>
        <begin position="1"/>
        <end position="70"/>
    </location>
</feature>
<dbReference type="GO" id="GO:0070449">
    <property type="term" value="C:elongin complex"/>
    <property type="evidence" value="ECO:0007669"/>
    <property type="project" value="InterPro"/>
</dbReference>
<dbReference type="AlphaFoldDB" id="A0A914VWD2"/>
<evidence type="ECO:0000313" key="3">
    <source>
        <dbReference type="Proteomes" id="UP000887566"/>
    </source>
</evidence>
<accession>A0A914VWD2</accession>
<dbReference type="PANTHER" id="PTHR13248">
    <property type="entry name" value="TRANSCRIPTION ELONGATION FACTOR B POLYPEPTIDE 2"/>
    <property type="match status" value="1"/>
</dbReference>
<name>A0A914VWD2_9BILA</name>
<protein>
    <submittedName>
        <fullName evidence="4">Ubiquitin-like domain-containing protein</fullName>
    </submittedName>
</protein>